<keyword evidence="9" id="KW-1185">Reference proteome</keyword>
<dbReference type="PIRSF" id="PIRSF016379">
    <property type="entry name" value="ENT"/>
    <property type="match status" value="1"/>
</dbReference>
<proteinExistence type="inferred from homology"/>
<feature type="transmembrane region" description="Helical" evidence="7">
    <location>
        <begin position="268"/>
        <end position="289"/>
    </location>
</feature>
<dbReference type="PANTHER" id="PTHR10332">
    <property type="entry name" value="EQUILIBRATIVE NUCLEOSIDE TRANSPORTER"/>
    <property type="match status" value="1"/>
</dbReference>
<protein>
    <submittedName>
        <fullName evidence="8">S29A3-like protein</fullName>
    </submittedName>
</protein>
<gene>
    <name evidence="8" type="ORF">MAR_000412</name>
</gene>
<dbReference type="PRINTS" id="PR01130">
    <property type="entry name" value="DERENTRNSPRT"/>
</dbReference>
<sequence>MDTSEDPLLPQAHGPIPKDRFHMVYFIFYLLGLGSLIPWNFFITASEYFKFKFRNTTLPDDEYLDPEHETDLQAMFESYLTLASTAPNLLFNLITTLLISRARQFLLDYNDHCRFHKHSILGASLFGVASLFPSHYMQATMSGQAMGGIFAAVANLVTLALGSDVVDSGLGFFLFATFIYHILEIGNTLIVPVQVGEDTVETRPTRSNGSGNTKLIIKRIWKEGLSVCLIFLVTVSCFPAVASSVVSVNNTDWTEKYFSGLPGIGKSNLLLVLSVMRVVFIPLIMFCNAQPRHDPVIFNSDAFPVIFIMLLGLTNGYLGTLAMMYGPSMVMAEHAEMTGAIMATCLTSGLVSGSLMAILLMKSL</sequence>
<evidence type="ECO:0000256" key="6">
    <source>
        <dbReference type="ARBA" id="ARBA00023136"/>
    </source>
</evidence>
<keyword evidence="4 7" id="KW-0812">Transmembrane</keyword>
<keyword evidence="3" id="KW-0813">Transport</keyword>
<evidence type="ECO:0000256" key="1">
    <source>
        <dbReference type="ARBA" id="ARBA00004141"/>
    </source>
</evidence>
<feature type="transmembrane region" description="Helical" evidence="7">
    <location>
        <begin position="224"/>
        <end position="248"/>
    </location>
</feature>
<evidence type="ECO:0000256" key="7">
    <source>
        <dbReference type="SAM" id="Phobius"/>
    </source>
</evidence>
<evidence type="ECO:0000313" key="8">
    <source>
        <dbReference type="EMBL" id="WAR18574.1"/>
    </source>
</evidence>
<dbReference type="PANTHER" id="PTHR10332:SF88">
    <property type="entry name" value="EQUILIBRATIVE NUCLEOSIDE TRANSPORTER 1, ISOFORM A"/>
    <property type="match status" value="1"/>
</dbReference>
<feature type="transmembrane region" description="Helical" evidence="7">
    <location>
        <begin position="337"/>
        <end position="361"/>
    </location>
</feature>
<evidence type="ECO:0000256" key="4">
    <source>
        <dbReference type="ARBA" id="ARBA00022692"/>
    </source>
</evidence>
<dbReference type="EMBL" id="CP111022">
    <property type="protein sequence ID" value="WAR18574.1"/>
    <property type="molecule type" value="Genomic_DNA"/>
</dbReference>
<evidence type="ECO:0000313" key="9">
    <source>
        <dbReference type="Proteomes" id="UP001164746"/>
    </source>
</evidence>
<feature type="transmembrane region" description="Helical" evidence="7">
    <location>
        <begin position="23"/>
        <end position="43"/>
    </location>
</feature>
<organism evidence="8 9">
    <name type="scientific">Mya arenaria</name>
    <name type="common">Soft-shell clam</name>
    <dbReference type="NCBI Taxonomy" id="6604"/>
    <lineage>
        <taxon>Eukaryota</taxon>
        <taxon>Metazoa</taxon>
        <taxon>Spiralia</taxon>
        <taxon>Lophotrochozoa</taxon>
        <taxon>Mollusca</taxon>
        <taxon>Bivalvia</taxon>
        <taxon>Autobranchia</taxon>
        <taxon>Heteroconchia</taxon>
        <taxon>Euheterodonta</taxon>
        <taxon>Imparidentia</taxon>
        <taxon>Neoheterodontei</taxon>
        <taxon>Myida</taxon>
        <taxon>Myoidea</taxon>
        <taxon>Myidae</taxon>
        <taxon>Mya</taxon>
    </lineage>
</organism>
<comment type="subcellular location">
    <subcellularLocation>
        <location evidence="1">Membrane</location>
        <topology evidence="1">Multi-pass membrane protein</topology>
    </subcellularLocation>
</comment>
<dbReference type="InterPro" id="IPR002259">
    <property type="entry name" value="Eqnu_transpt"/>
</dbReference>
<keyword evidence="6 7" id="KW-0472">Membrane</keyword>
<evidence type="ECO:0000256" key="3">
    <source>
        <dbReference type="ARBA" id="ARBA00022448"/>
    </source>
</evidence>
<name>A0ABY7FCN1_MYAAR</name>
<comment type="similarity">
    <text evidence="2">Belongs to the SLC29A/ENT transporter (TC 2.A.57) family.</text>
</comment>
<accession>A0ABY7FCN1</accession>
<evidence type="ECO:0000256" key="2">
    <source>
        <dbReference type="ARBA" id="ARBA00007965"/>
    </source>
</evidence>
<dbReference type="Pfam" id="PF01733">
    <property type="entry name" value="Nucleoside_tran"/>
    <property type="match status" value="2"/>
</dbReference>
<dbReference type="Proteomes" id="UP001164746">
    <property type="component" value="Chromosome 11"/>
</dbReference>
<evidence type="ECO:0000256" key="5">
    <source>
        <dbReference type="ARBA" id="ARBA00022989"/>
    </source>
</evidence>
<keyword evidence="5 7" id="KW-1133">Transmembrane helix</keyword>
<feature type="transmembrane region" description="Helical" evidence="7">
    <location>
        <begin position="120"/>
        <end position="137"/>
    </location>
</feature>
<reference evidence="8" key="1">
    <citation type="submission" date="2022-11" db="EMBL/GenBank/DDBJ databases">
        <title>Centuries of genome instability and evolution in soft-shell clam transmissible cancer (bioRxiv).</title>
        <authorList>
            <person name="Hart S.F.M."/>
            <person name="Yonemitsu M.A."/>
            <person name="Giersch R.M."/>
            <person name="Beal B.F."/>
            <person name="Arriagada G."/>
            <person name="Davis B.W."/>
            <person name="Ostrander E.A."/>
            <person name="Goff S.P."/>
            <person name="Metzger M.J."/>
        </authorList>
    </citation>
    <scope>NUCLEOTIDE SEQUENCE</scope>
    <source>
        <strain evidence="8">MELC-2E11</strain>
        <tissue evidence="8">Siphon/mantle</tissue>
    </source>
</reference>
<feature type="transmembrane region" description="Helical" evidence="7">
    <location>
        <begin position="79"/>
        <end position="99"/>
    </location>
</feature>
<feature type="transmembrane region" description="Helical" evidence="7">
    <location>
        <begin position="301"/>
        <end position="325"/>
    </location>
</feature>